<comment type="similarity">
    <text evidence="1 4">Belongs to the glycosyl hydrolase 43 family.</text>
</comment>
<dbReference type="SUPFAM" id="SSF75005">
    <property type="entry name" value="Arabinanase/levansucrase/invertase"/>
    <property type="match status" value="1"/>
</dbReference>
<dbReference type="GO" id="GO:0004553">
    <property type="term" value="F:hydrolase activity, hydrolyzing O-glycosyl compounds"/>
    <property type="evidence" value="ECO:0007669"/>
    <property type="project" value="InterPro"/>
</dbReference>
<accession>A0A7W5DRR4</accession>
<evidence type="ECO:0000256" key="2">
    <source>
        <dbReference type="ARBA" id="ARBA00022801"/>
    </source>
</evidence>
<dbReference type="GO" id="GO:0005975">
    <property type="term" value="P:carbohydrate metabolic process"/>
    <property type="evidence" value="ECO:0007669"/>
    <property type="project" value="InterPro"/>
</dbReference>
<keyword evidence="2 4" id="KW-0378">Hydrolase</keyword>
<evidence type="ECO:0000313" key="6">
    <source>
        <dbReference type="Proteomes" id="UP000544222"/>
    </source>
</evidence>
<dbReference type="PANTHER" id="PTHR22925:SF3">
    <property type="entry name" value="GLYCOSYL HYDROLASE FAMILY PROTEIN 43"/>
    <property type="match status" value="1"/>
</dbReference>
<keyword evidence="6" id="KW-1185">Reference proteome</keyword>
<comment type="caution">
    <text evidence="5">The sequence shown here is derived from an EMBL/GenBank/DDBJ whole genome shotgun (WGS) entry which is preliminary data.</text>
</comment>
<evidence type="ECO:0000256" key="3">
    <source>
        <dbReference type="ARBA" id="ARBA00023295"/>
    </source>
</evidence>
<dbReference type="RefSeq" id="WP_183413127.1">
    <property type="nucleotide sequence ID" value="NZ_JACHYB010000001.1"/>
</dbReference>
<gene>
    <name evidence="5" type="ORF">FHX64_001522</name>
</gene>
<proteinExistence type="inferred from homology"/>
<evidence type="ECO:0000256" key="1">
    <source>
        <dbReference type="ARBA" id="ARBA00009865"/>
    </source>
</evidence>
<dbReference type="AlphaFoldDB" id="A0A7W5DRR4"/>
<dbReference type="EMBL" id="JACHYB010000001">
    <property type="protein sequence ID" value="MBB3187359.1"/>
    <property type="molecule type" value="Genomic_DNA"/>
</dbReference>
<dbReference type="PANTHER" id="PTHR22925">
    <property type="entry name" value="GLYCOSYL HYDROLASE 43 FAMILY MEMBER"/>
    <property type="match status" value="1"/>
</dbReference>
<organism evidence="5 6">
    <name type="scientific">Microbacter margulisiae</name>
    <dbReference type="NCBI Taxonomy" id="1350067"/>
    <lineage>
        <taxon>Bacteria</taxon>
        <taxon>Pseudomonadati</taxon>
        <taxon>Bacteroidota</taxon>
        <taxon>Bacteroidia</taxon>
        <taxon>Bacteroidales</taxon>
        <taxon>Porphyromonadaceae</taxon>
        <taxon>Microbacter</taxon>
    </lineage>
</organism>
<sequence length="393" mass="44247">MKNRSKHYLIPAVIVLSLVVYAGAISAKSEKVSNQQTAQRYDSFRPGAIWNDTNGKVINAHGGGIIYYKGVYYWFGEHKITGPIGNTAQVGVHCYASKDLYNWKDEGIALHVSDDPHSDITKGCILERPKVIYNKKTRKFVMWFHLELKGEGYSAARAGVAISDRPAGPYTFLRSLRPNAGIWPLNFKKSWETSTLQPDSLKGWTPAWMKAVEEGLFVRRDFKTGQMFRDMTAFVDTDGKAYLIYSSEENLTLQIAQLNDDYTGFSGKYVRVFPGGHNEGPAIFKDRGKYYMVTSGCTGWAPNAARSGVASSIFGPWKALGNPCVGQDSALTFHGQSTYILPVEGKKNAFIFMADRWNPQNPIDGRYIWLPIEIKEDRLVIKWLDNWSLNVFH</sequence>
<reference evidence="5 6" key="1">
    <citation type="submission" date="2020-08" db="EMBL/GenBank/DDBJ databases">
        <title>Genomic Encyclopedia of Type Strains, Phase IV (KMG-IV): sequencing the most valuable type-strain genomes for metagenomic binning, comparative biology and taxonomic classification.</title>
        <authorList>
            <person name="Goeker M."/>
        </authorList>
    </citation>
    <scope>NUCLEOTIDE SEQUENCE [LARGE SCALE GENOMIC DNA]</scope>
    <source>
        <strain evidence="5 6">DSM 27471</strain>
    </source>
</reference>
<dbReference type="Pfam" id="PF04616">
    <property type="entry name" value="Glyco_hydro_43"/>
    <property type="match status" value="1"/>
</dbReference>
<dbReference type="InterPro" id="IPR023296">
    <property type="entry name" value="Glyco_hydro_beta-prop_sf"/>
</dbReference>
<keyword evidence="3 4" id="KW-0326">Glycosidase</keyword>
<dbReference type="InterPro" id="IPR006710">
    <property type="entry name" value="Glyco_hydro_43"/>
</dbReference>
<evidence type="ECO:0000313" key="5">
    <source>
        <dbReference type="EMBL" id="MBB3187359.1"/>
    </source>
</evidence>
<name>A0A7W5DRR4_9PORP</name>
<dbReference type="CDD" id="cd18825">
    <property type="entry name" value="GH43_CtGH43-like"/>
    <property type="match status" value="1"/>
</dbReference>
<dbReference type="Proteomes" id="UP000544222">
    <property type="component" value="Unassembled WGS sequence"/>
</dbReference>
<protein>
    <recommendedName>
        <fullName evidence="7">Beta-glucanase</fullName>
    </recommendedName>
</protein>
<evidence type="ECO:0000256" key="4">
    <source>
        <dbReference type="RuleBase" id="RU361187"/>
    </source>
</evidence>
<dbReference type="Gene3D" id="2.115.10.20">
    <property type="entry name" value="Glycosyl hydrolase domain, family 43"/>
    <property type="match status" value="1"/>
</dbReference>
<evidence type="ECO:0008006" key="7">
    <source>
        <dbReference type="Google" id="ProtNLM"/>
    </source>
</evidence>